<organism evidence="2 3">
    <name type="scientific">Mytilus galloprovincialis</name>
    <name type="common">Mediterranean mussel</name>
    <dbReference type="NCBI Taxonomy" id="29158"/>
    <lineage>
        <taxon>Eukaryota</taxon>
        <taxon>Metazoa</taxon>
        <taxon>Spiralia</taxon>
        <taxon>Lophotrochozoa</taxon>
        <taxon>Mollusca</taxon>
        <taxon>Bivalvia</taxon>
        <taxon>Autobranchia</taxon>
        <taxon>Pteriomorphia</taxon>
        <taxon>Mytilida</taxon>
        <taxon>Mytiloidea</taxon>
        <taxon>Mytilidae</taxon>
        <taxon>Mytilinae</taxon>
        <taxon>Mytilus</taxon>
    </lineage>
</organism>
<feature type="compositionally biased region" description="Polar residues" evidence="1">
    <location>
        <begin position="37"/>
        <end position="72"/>
    </location>
</feature>
<comment type="caution">
    <text evidence="2">The sequence shown here is derived from an EMBL/GenBank/DDBJ whole genome shotgun (WGS) entry which is preliminary data.</text>
</comment>
<accession>A0A8B6ELI5</accession>
<gene>
    <name evidence="2" type="ORF">MGAL_10B019359</name>
</gene>
<dbReference type="OrthoDB" id="10498806at2759"/>
<keyword evidence="3" id="KW-1185">Reference proteome</keyword>
<dbReference type="EMBL" id="UYJE01005225">
    <property type="protein sequence ID" value="VDI35251.1"/>
    <property type="molecule type" value="Genomic_DNA"/>
</dbReference>
<dbReference type="AlphaFoldDB" id="A0A8B6ELI5"/>
<feature type="region of interest" description="Disordered" evidence="1">
    <location>
        <begin position="1"/>
        <end position="91"/>
    </location>
</feature>
<evidence type="ECO:0000313" key="2">
    <source>
        <dbReference type="EMBL" id="VDI35251.1"/>
    </source>
</evidence>
<evidence type="ECO:0000313" key="3">
    <source>
        <dbReference type="Proteomes" id="UP000596742"/>
    </source>
</evidence>
<feature type="compositionally biased region" description="Basic and acidic residues" evidence="1">
    <location>
        <begin position="9"/>
        <end position="20"/>
    </location>
</feature>
<sequence>MIKRGQVRKYHEDRSTEKSEPTGIIWSKPSAVAPTKPGTSIEAQSRPGTSIETQSRPGTSVEPQSRPGTSIDTMDHNSKRRNDAKESPFFKEMEKTYGYKANVKPAFTLDSMSQTAMNQSIIPEDESSDIIDCMNTECQSSRGEKKN</sequence>
<protein>
    <submittedName>
        <fullName evidence="2">Uncharacterized protein</fullName>
    </submittedName>
</protein>
<proteinExistence type="predicted"/>
<evidence type="ECO:0000256" key="1">
    <source>
        <dbReference type="SAM" id="MobiDB-lite"/>
    </source>
</evidence>
<reference evidence="2" key="1">
    <citation type="submission" date="2018-11" db="EMBL/GenBank/DDBJ databases">
        <authorList>
            <person name="Alioto T."/>
            <person name="Alioto T."/>
        </authorList>
    </citation>
    <scope>NUCLEOTIDE SEQUENCE</scope>
</reference>
<feature type="compositionally biased region" description="Basic and acidic residues" evidence="1">
    <location>
        <begin position="73"/>
        <end position="91"/>
    </location>
</feature>
<dbReference type="Proteomes" id="UP000596742">
    <property type="component" value="Unassembled WGS sequence"/>
</dbReference>
<name>A0A8B6ELI5_MYTGA</name>